<dbReference type="Pfam" id="PF02519">
    <property type="entry name" value="Auxin_inducible"/>
    <property type="match status" value="1"/>
</dbReference>
<dbReference type="AlphaFoldDB" id="A0AAD7KSD8"/>
<evidence type="ECO:0000313" key="3">
    <source>
        <dbReference type="Proteomes" id="UP001163823"/>
    </source>
</evidence>
<dbReference type="KEGG" id="qsa:O6P43_030285"/>
<dbReference type="PANTHER" id="PTHR31374:SF423">
    <property type="entry name" value="SAUR-LIKE AUXIN-RESPONSIVE PROTEIN FAMILY"/>
    <property type="match status" value="1"/>
</dbReference>
<name>A0AAD7KSD8_QUISA</name>
<dbReference type="PANTHER" id="PTHR31374">
    <property type="entry name" value="AUXIN-INDUCED PROTEIN-LIKE-RELATED"/>
    <property type="match status" value="1"/>
</dbReference>
<keyword evidence="3" id="KW-1185">Reference proteome</keyword>
<sequence length="83" mass="9806">MPKWQFVADKEMRRTPKGHFVVYVGDELKRFIVPLSYLKNPIFQKLLEKAAEEYGFNSHRSIVLPCDEIDFQRVADYLEAKKS</sequence>
<dbReference type="EMBL" id="JARAOO010000013">
    <property type="protein sequence ID" value="KAJ7945183.1"/>
    <property type="molecule type" value="Genomic_DNA"/>
</dbReference>
<organism evidence="2 3">
    <name type="scientific">Quillaja saponaria</name>
    <name type="common">Soap bark tree</name>
    <dbReference type="NCBI Taxonomy" id="32244"/>
    <lineage>
        <taxon>Eukaryota</taxon>
        <taxon>Viridiplantae</taxon>
        <taxon>Streptophyta</taxon>
        <taxon>Embryophyta</taxon>
        <taxon>Tracheophyta</taxon>
        <taxon>Spermatophyta</taxon>
        <taxon>Magnoliopsida</taxon>
        <taxon>eudicotyledons</taxon>
        <taxon>Gunneridae</taxon>
        <taxon>Pentapetalae</taxon>
        <taxon>rosids</taxon>
        <taxon>fabids</taxon>
        <taxon>Fabales</taxon>
        <taxon>Quillajaceae</taxon>
        <taxon>Quillaja</taxon>
    </lineage>
</organism>
<gene>
    <name evidence="2" type="ORF">O6P43_030285</name>
</gene>
<evidence type="ECO:0000313" key="2">
    <source>
        <dbReference type="EMBL" id="KAJ7945183.1"/>
    </source>
</evidence>
<dbReference type="Proteomes" id="UP001163823">
    <property type="component" value="Chromosome 13"/>
</dbReference>
<accession>A0AAD7KSD8</accession>
<dbReference type="InterPro" id="IPR003676">
    <property type="entry name" value="SAUR_fam"/>
</dbReference>
<reference evidence="2" key="1">
    <citation type="journal article" date="2023" name="Science">
        <title>Elucidation of the pathway for biosynthesis of saponin adjuvants from the soapbark tree.</title>
        <authorList>
            <person name="Reed J."/>
            <person name="Orme A."/>
            <person name="El-Demerdash A."/>
            <person name="Owen C."/>
            <person name="Martin L.B.B."/>
            <person name="Misra R.C."/>
            <person name="Kikuchi S."/>
            <person name="Rejzek M."/>
            <person name="Martin A.C."/>
            <person name="Harkess A."/>
            <person name="Leebens-Mack J."/>
            <person name="Louveau T."/>
            <person name="Stephenson M.J."/>
            <person name="Osbourn A."/>
        </authorList>
    </citation>
    <scope>NUCLEOTIDE SEQUENCE</scope>
    <source>
        <strain evidence="2">S10</strain>
    </source>
</reference>
<comment type="similarity">
    <text evidence="1">Belongs to the ARG7 family.</text>
</comment>
<comment type="caution">
    <text evidence="2">The sequence shown here is derived from an EMBL/GenBank/DDBJ whole genome shotgun (WGS) entry which is preliminary data.</text>
</comment>
<evidence type="ECO:0000256" key="1">
    <source>
        <dbReference type="ARBA" id="ARBA00006974"/>
    </source>
</evidence>
<proteinExistence type="inferred from homology"/>
<protein>
    <submittedName>
        <fullName evidence="2">Auxin-responsive protein</fullName>
    </submittedName>
</protein>
<dbReference type="GO" id="GO:0009733">
    <property type="term" value="P:response to auxin"/>
    <property type="evidence" value="ECO:0007669"/>
    <property type="project" value="InterPro"/>
</dbReference>